<dbReference type="InterPro" id="IPR010982">
    <property type="entry name" value="Lambda_DNA-bd_dom_sf"/>
</dbReference>
<dbReference type="SMART" id="SM00530">
    <property type="entry name" value="HTH_XRE"/>
    <property type="match status" value="1"/>
</dbReference>
<gene>
    <name evidence="2" type="ORF">ENSA5_70180</name>
</gene>
<evidence type="ECO:0000313" key="3">
    <source>
        <dbReference type="Proteomes" id="UP000237968"/>
    </source>
</evidence>
<feature type="domain" description="HTH cro/C1-type" evidence="1">
    <location>
        <begin position="20"/>
        <end position="74"/>
    </location>
</feature>
<dbReference type="EMBL" id="PVNK01000311">
    <property type="protein sequence ID" value="PRP89911.1"/>
    <property type="molecule type" value="Genomic_DNA"/>
</dbReference>
<accession>A0A2S9XB33</accession>
<dbReference type="Proteomes" id="UP000237968">
    <property type="component" value="Unassembled WGS sequence"/>
</dbReference>
<reference evidence="2 3" key="1">
    <citation type="submission" date="2018-03" db="EMBL/GenBank/DDBJ databases">
        <title>Draft Genome Sequences of the Obligatory Marine Myxobacteria Enhygromyxa salina SWB005.</title>
        <authorList>
            <person name="Poehlein A."/>
            <person name="Moghaddam J.A."/>
            <person name="Harms H."/>
            <person name="Alanjari M."/>
            <person name="Koenig G.M."/>
            <person name="Daniel R."/>
            <person name="Schaeberle T.F."/>
        </authorList>
    </citation>
    <scope>NUCLEOTIDE SEQUENCE [LARGE SCALE GENOMIC DNA]</scope>
    <source>
        <strain evidence="2 3">SWB005</strain>
    </source>
</reference>
<evidence type="ECO:0000313" key="2">
    <source>
        <dbReference type="EMBL" id="PRP89911.1"/>
    </source>
</evidence>
<dbReference type="Gene3D" id="1.10.260.40">
    <property type="entry name" value="lambda repressor-like DNA-binding domains"/>
    <property type="match status" value="1"/>
</dbReference>
<sequence length="91" mass="9757">MDRSHPPVPGPSKSELGLHLRTLRLALGLTIAQLAERSGISAAIVEAIEVGGDEIERKVLGKIATGLGMTTGTIIRLWERRVTITAPDFET</sequence>
<keyword evidence="3" id="KW-1185">Reference proteome</keyword>
<dbReference type="SUPFAM" id="SSF47413">
    <property type="entry name" value="lambda repressor-like DNA-binding domains"/>
    <property type="match status" value="1"/>
</dbReference>
<dbReference type="RefSeq" id="WP_106396127.1">
    <property type="nucleotide sequence ID" value="NZ_PVNK01000311.1"/>
</dbReference>
<evidence type="ECO:0000259" key="1">
    <source>
        <dbReference type="PROSITE" id="PS50943"/>
    </source>
</evidence>
<dbReference type="Pfam" id="PF13560">
    <property type="entry name" value="HTH_31"/>
    <property type="match status" value="1"/>
</dbReference>
<organism evidence="2 3">
    <name type="scientific">Enhygromyxa salina</name>
    <dbReference type="NCBI Taxonomy" id="215803"/>
    <lineage>
        <taxon>Bacteria</taxon>
        <taxon>Pseudomonadati</taxon>
        <taxon>Myxococcota</taxon>
        <taxon>Polyangia</taxon>
        <taxon>Nannocystales</taxon>
        <taxon>Nannocystaceae</taxon>
        <taxon>Enhygromyxa</taxon>
    </lineage>
</organism>
<dbReference type="GO" id="GO:0003677">
    <property type="term" value="F:DNA binding"/>
    <property type="evidence" value="ECO:0007669"/>
    <property type="project" value="InterPro"/>
</dbReference>
<name>A0A2S9XB33_9BACT</name>
<comment type="caution">
    <text evidence="2">The sequence shown here is derived from an EMBL/GenBank/DDBJ whole genome shotgun (WGS) entry which is preliminary data.</text>
</comment>
<dbReference type="InterPro" id="IPR001387">
    <property type="entry name" value="Cro/C1-type_HTH"/>
</dbReference>
<dbReference type="CDD" id="cd00093">
    <property type="entry name" value="HTH_XRE"/>
    <property type="match status" value="1"/>
</dbReference>
<proteinExistence type="predicted"/>
<protein>
    <submittedName>
        <fullName evidence="2">Helix-turn-helix protein</fullName>
    </submittedName>
</protein>
<dbReference type="PROSITE" id="PS50943">
    <property type="entry name" value="HTH_CROC1"/>
    <property type="match status" value="1"/>
</dbReference>
<dbReference type="AlphaFoldDB" id="A0A2S9XB33"/>